<dbReference type="InterPro" id="IPR051323">
    <property type="entry name" value="AtsK-like"/>
</dbReference>
<evidence type="ECO:0000256" key="2">
    <source>
        <dbReference type="ARBA" id="ARBA00005896"/>
    </source>
</evidence>
<dbReference type="GO" id="GO:0016706">
    <property type="term" value="F:2-oxoglutarate-dependent dioxygenase activity"/>
    <property type="evidence" value="ECO:0007669"/>
    <property type="project" value="TreeGrafter"/>
</dbReference>
<dbReference type="GO" id="GO:0046872">
    <property type="term" value="F:metal ion binding"/>
    <property type="evidence" value="ECO:0007669"/>
    <property type="project" value="UniProtKB-KW"/>
</dbReference>
<evidence type="ECO:0000259" key="7">
    <source>
        <dbReference type="Pfam" id="PF02668"/>
    </source>
</evidence>
<reference evidence="8" key="1">
    <citation type="submission" date="2021-10" db="EMBL/GenBank/DDBJ databases">
        <authorList>
            <person name="Piombo E."/>
        </authorList>
    </citation>
    <scope>NUCLEOTIDE SEQUENCE</scope>
</reference>
<dbReference type="Gene3D" id="3.60.130.10">
    <property type="entry name" value="Clavaminate synthase-like"/>
    <property type="match status" value="1"/>
</dbReference>
<evidence type="ECO:0000256" key="5">
    <source>
        <dbReference type="ARBA" id="ARBA00023002"/>
    </source>
</evidence>
<dbReference type="Proteomes" id="UP000696573">
    <property type="component" value="Unassembled WGS sequence"/>
</dbReference>
<dbReference type="EMBL" id="CABFNQ020000676">
    <property type="protein sequence ID" value="CAH0022146.1"/>
    <property type="molecule type" value="Genomic_DNA"/>
</dbReference>
<dbReference type="OrthoDB" id="10257314at2759"/>
<dbReference type="PANTHER" id="PTHR30468">
    <property type="entry name" value="ALPHA-KETOGLUTARATE-DEPENDENT SULFONATE DIOXYGENASE"/>
    <property type="match status" value="1"/>
</dbReference>
<dbReference type="InterPro" id="IPR042098">
    <property type="entry name" value="TauD-like_sf"/>
</dbReference>
<keyword evidence="5" id="KW-0560">Oxidoreductase</keyword>
<gene>
    <name evidence="8" type="ORF">CRHIZ90672A_00003949</name>
</gene>
<comment type="caution">
    <text evidence="8">The sequence shown here is derived from an EMBL/GenBank/DDBJ whole genome shotgun (WGS) entry which is preliminary data.</text>
</comment>
<sequence>MTPIRAPLEDSGSLDEYVRFDVTPAIGTEFRDLQLADILNEDEKLRDLAILVSERGVVFFRAQHITIDQQKSLATKLGELSGKPNTSKLHKHILHNRNAGISVDGGGRFDDEISVISSEVFSAVVSFLASCKLKELQNMRKFRPEKFGPLRGLASEGWHSDMSYERVPSDYAVLQITTRPEDGSGGDTLWASGYEAYDRLSPPMRCLMDGLKTFHDSADLAEIAATNGTELTTDRGAPENTGLDFQATHPVVRTNPITGWRSIFGAGPSARRGYIQGVSKPESQILTKYLQQLISENHDLQVRFTWGENDVAVWDKYVTSQAAIVAD</sequence>
<feature type="non-terminal residue" evidence="8">
    <location>
        <position position="327"/>
    </location>
</feature>
<comment type="cofactor">
    <cofactor evidence="1">
        <name>Fe(2+)</name>
        <dbReference type="ChEBI" id="CHEBI:29033"/>
    </cofactor>
</comment>
<evidence type="ECO:0000256" key="1">
    <source>
        <dbReference type="ARBA" id="ARBA00001954"/>
    </source>
</evidence>
<protein>
    <recommendedName>
        <fullName evidence="7">TauD/TfdA-like domain-containing protein</fullName>
    </recommendedName>
</protein>
<keyword evidence="3" id="KW-0479">Metal-binding</keyword>
<feature type="domain" description="TauD/TfdA-like" evidence="7">
    <location>
        <begin position="153"/>
        <end position="315"/>
    </location>
</feature>
<evidence type="ECO:0000313" key="9">
    <source>
        <dbReference type="Proteomes" id="UP000696573"/>
    </source>
</evidence>
<keyword evidence="9" id="KW-1185">Reference proteome</keyword>
<evidence type="ECO:0000256" key="6">
    <source>
        <dbReference type="ARBA" id="ARBA00023004"/>
    </source>
</evidence>
<proteinExistence type="inferred from homology"/>
<evidence type="ECO:0000256" key="3">
    <source>
        <dbReference type="ARBA" id="ARBA00022723"/>
    </source>
</evidence>
<name>A0A9N9YFX5_9HYPO</name>
<dbReference type="InterPro" id="IPR003819">
    <property type="entry name" value="TauD/TfdA-like"/>
</dbReference>
<dbReference type="AlphaFoldDB" id="A0A9N9YFX5"/>
<comment type="similarity">
    <text evidence="2">Belongs to the TfdA dioxygenase family.</text>
</comment>
<evidence type="ECO:0000313" key="8">
    <source>
        <dbReference type="EMBL" id="CAH0022146.1"/>
    </source>
</evidence>
<evidence type="ECO:0000256" key="4">
    <source>
        <dbReference type="ARBA" id="ARBA00022964"/>
    </source>
</evidence>
<dbReference type="SUPFAM" id="SSF51197">
    <property type="entry name" value="Clavaminate synthase-like"/>
    <property type="match status" value="1"/>
</dbReference>
<feature type="domain" description="TauD/TfdA-like" evidence="7">
    <location>
        <begin position="21"/>
        <end position="94"/>
    </location>
</feature>
<keyword evidence="4" id="KW-0223">Dioxygenase</keyword>
<keyword evidence="6" id="KW-0408">Iron</keyword>
<dbReference type="Pfam" id="PF02668">
    <property type="entry name" value="TauD"/>
    <property type="match status" value="2"/>
</dbReference>
<dbReference type="GO" id="GO:0005737">
    <property type="term" value="C:cytoplasm"/>
    <property type="evidence" value="ECO:0007669"/>
    <property type="project" value="TreeGrafter"/>
</dbReference>
<accession>A0A9N9YFX5</accession>
<organism evidence="8 9">
    <name type="scientific">Clonostachys rhizophaga</name>
    <dbReference type="NCBI Taxonomy" id="160324"/>
    <lineage>
        <taxon>Eukaryota</taxon>
        <taxon>Fungi</taxon>
        <taxon>Dikarya</taxon>
        <taxon>Ascomycota</taxon>
        <taxon>Pezizomycotina</taxon>
        <taxon>Sordariomycetes</taxon>
        <taxon>Hypocreomycetidae</taxon>
        <taxon>Hypocreales</taxon>
        <taxon>Bionectriaceae</taxon>
        <taxon>Clonostachys</taxon>
    </lineage>
</organism>
<dbReference type="PANTHER" id="PTHR30468:SF10">
    <property type="entry name" value="TAUD_TFDA-LIKE DOMAIN-CONTAINING PROTEIN"/>
    <property type="match status" value="1"/>
</dbReference>